<dbReference type="PRINTS" id="PR00114">
    <property type="entry name" value="STPHPHTASE"/>
</dbReference>
<dbReference type="PANTHER" id="PTHR11668">
    <property type="entry name" value="SERINE/THREONINE PROTEIN PHOSPHATASE"/>
    <property type="match status" value="1"/>
</dbReference>
<reference evidence="12" key="1">
    <citation type="submission" date="2023-10" db="EMBL/GenBank/DDBJ databases">
        <title>Genome assembly of Pristionchus species.</title>
        <authorList>
            <person name="Yoshida K."/>
            <person name="Sommer R.J."/>
        </authorList>
    </citation>
    <scope>NUCLEOTIDE SEQUENCE</scope>
    <source>
        <strain evidence="12">RS5133</strain>
    </source>
</reference>
<keyword evidence="5" id="KW-0464">Manganese</keyword>
<dbReference type="SMART" id="SM00156">
    <property type="entry name" value="PP2Ac"/>
    <property type="match status" value="1"/>
</dbReference>
<dbReference type="GO" id="GO:0005634">
    <property type="term" value="C:nucleus"/>
    <property type="evidence" value="ECO:0007669"/>
    <property type="project" value="TreeGrafter"/>
</dbReference>
<dbReference type="SUPFAM" id="SSF56300">
    <property type="entry name" value="Metallo-dependent phosphatases"/>
    <property type="match status" value="1"/>
</dbReference>
<dbReference type="PROSITE" id="PS00125">
    <property type="entry name" value="SER_THR_PHOSPHATASE"/>
    <property type="match status" value="1"/>
</dbReference>
<feature type="non-terminal residue" evidence="12">
    <location>
        <position position="1"/>
    </location>
</feature>
<evidence type="ECO:0000256" key="6">
    <source>
        <dbReference type="ARBA" id="ARBA00037818"/>
    </source>
</evidence>
<dbReference type="EMBL" id="BTSY01000001">
    <property type="protein sequence ID" value="GMT11412.1"/>
    <property type="molecule type" value="Genomic_DNA"/>
</dbReference>
<keyword evidence="3 10" id="KW-0378">Hydrolase</keyword>
<evidence type="ECO:0000313" key="12">
    <source>
        <dbReference type="EMBL" id="GMT11412.1"/>
    </source>
</evidence>
<name>A0AAV5UZ87_9BILA</name>
<sequence>PDCTVDRRSTRKTVMASVIGSVMSSTVQKVFDYDKEGDKMLEKLMKISTNEYKDPTEAEVFSFLEACFKMFMSQPMCLDLQPPLTVCGDIHGQFNDLVRIFKTNGFPPKTNYLFLGDYIDRGTHSIETMLFLLALKLKYPLHFFLLRGNHETTIVNRIYGFHQNIMQRYGSERIYNAFTEVFTVMPLTAIVGKRIVCMHGGLSKDLLESTNLYQTLNDVRRPLSVNTPRDPPNNSMPLDLLWSDPYSNIKGFQYSIRGVSCTFGPDVVNQFCEKHGIDLIVRAHQVVQDGYDFFCDRKLVTIFSAPHYCGQFDNAAAVMNIDASLKCTFKIMRPEYAKRKKSKK</sequence>
<comment type="catalytic activity">
    <reaction evidence="7">
        <text>O-phospho-L-seryl-[protein] + H2O = L-seryl-[protein] + phosphate</text>
        <dbReference type="Rhea" id="RHEA:20629"/>
        <dbReference type="Rhea" id="RHEA-COMP:9863"/>
        <dbReference type="Rhea" id="RHEA-COMP:11604"/>
        <dbReference type="ChEBI" id="CHEBI:15377"/>
        <dbReference type="ChEBI" id="CHEBI:29999"/>
        <dbReference type="ChEBI" id="CHEBI:43474"/>
        <dbReference type="ChEBI" id="CHEBI:83421"/>
        <dbReference type="EC" id="3.1.3.16"/>
    </reaction>
</comment>
<evidence type="ECO:0000256" key="10">
    <source>
        <dbReference type="RuleBase" id="RU004273"/>
    </source>
</evidence>
<dbReference type="GO" id="GO:0004722">
    <property type="term" value="F:protein serine/threonine phosphatase activity"/>
    <property type="evidence" value="ECO:0007669"/>
    <property type="project" value="UniProtKB-EC"/>
</dbReference>
<evidence type="ECO:0000256" key="5">
    <source>
        <dbReference type="ARBA" id="ARBA00023211"/>
    </source>
</evidence>
<dbReference type="InterPro" id="IPR029052">
    <property type="entry name" value="Metallo-depent_PP-like"/>
</dbReference>
<dbReference type="FunFam" id="3.60.21.10:FF:000026">
    <property type="entry name" value="Serine/threonine-protein phosphatase"/>
    <property type="match status" value="1"/>
</dbReference>
<organism evidence="12 13">
    <name type="scientific">Pristionchus fissidentatus</name>
    <dbReference type="NCBI Taxonomy" id="1538716"/>
    <lineage>
        <taxon>Eukaryota</taxon>
        <taxon>Metazoa</taxon>
        <taxon>Ecdysozoa</taxon>
        <taxon>Nematoda</taxon>
        <taxon>Chromadorea</taxon>
        <taxon>Rhabditida</taxon>
        <taxon>Rhabditina</taxon>
        <taxon>Diplogasteromorpha</taxon>
        <taxon>Diplogasteroidea</taxon>
        <taxon>Neodiplogasteridae</taxon>
        <taxon>Pristionchus</taxon>
    </lineage>
</organism>
<dbReference type="InterPro" id="IPR006186">
    <property type="entry name" value="Ser/Thr-sp_prot-phosphatase"/>
</dbReference>
<dbReference type="GO" id="GO:0000785">
    <property type="term" value="C:chromatin"/>
    <property type="evidence" value="ECO:0007669"/>
    <property type="project" value="UniProtKB-ARBA"/>
</dbReference>
<evidence type="ECO:0000256" key="8">
    <source>
        <dbReference type="ARBA" id="ARBA00048336"/>
    </source>
</evidence>
<keyword evidence="13" id="KW-1185">Reference proteome</keyword>
<comment type="caution">
    <text evidence="12">The sequence shown here is derived from an EMBL/GenBank/DDBJ whole genome shotgun (WGS) entry which is preliminary data.</text>
</comment>
<dbReference type="GO" id="GO:0046872">
    <property type="term" value="F:metal ion binding"/>
    <property type="evidence" value="ECO:0007669"/>
    <property type="project" value="UniProtKB-KW"/>
</dbReference>
<evidence type="ECO:0000256" key="1">
    <source>
        <dbReference type="ARBA" id="ARBA00008294"/>
    </source>
</evidence>
<proteinExistence type="inferred from homology"/>
<protein>
    <recommendedName>
        <fullName evidence="10">Serine/threonine-protein phosphatase</fullName>
        <ecNumber evidence="10">3.1.3.16</ecNumber>
    </recommendedName>
</protein>
<dbReference type="GO" id="GO:0031143">
    <property type="term" value="C:pseudopodium"/>
    <property type="evidence" value="ECO:0007669"/>
    <property type="project" value="UniProtKB-SubCell"/>
</dbReference>
<accession>A0AAV5UZ87</accession>
<dbReference type="GO" id="GO:0007060">
    <property type="term" value="P:male meiosis chromosome segregation"/>
    <property type="evidence" value="ECO:0007669"/>
    <property type="project" value="UniProtKB-ARBA"/>
</dbReference>
<dbReference type="Gene3D" id="3.60.21.10">
    <property type="match status" value="1"/>
</dbReference>
<comment type="subcellular location">
    <subcellularLocation>
        <location evidence="6">Cell projection</location>
        <location evidence="6">Pseudopodium</location>
    </subcellularLocation>
</comment>
<dbReference type="GO" id="GO:0031272">
    <property type="term" value="P:regulation of pseudopodium assembly"/>
    <property type="evidence" value="ECO:0007669"/>
    <property type="project" value="UniProtKB-ARBA"/>
</dbReference>
<keyword evidence="4" id="KW-0904">Protein phosphatase</keyword>
<dbReference type="PANTHER" id="PTHR11668:SF199">
    <property type="entry name" value="SERINE_THREONINE-PROTEIN PHOSPHATASE"/>
    <property type="match status" value="1"/>
</dbReference>
<evidence type="ECO:0000313" key="13">
    <source>
        <dbReference type="Proteomes" id="UP001432322"/>
    </source>
</evidence>
<comment type="function">
    <text evidence="9">Probable phosphatase which plays a redundant role with gsp-4 in spermatogenesis by regulating sister chromatid segregation during meiosis. In addition, involved in sperm motility by controlling the dynamic disassembly of major sperm proteins (MSP) in the spermatozoan pseudopodium.</text>
</comment>
<dbReference type="Pfam" id="PF00149">
    <property type="entry name" value="Metallophos"/>
    <property type="match status" value="1"/>
</dbReference>
<evidence type="ECO:0000256" key="3">
    <source>
        <dbReference type="ARBA" id="ARBA00022801"/>
    </source>
</evidence>
<gene>
    <name evidence="12" type="ORF">PFISCL1PPCAC_2709</name>
</gene>
<comment type="catalytic activity">
    <reaction evidence="8 10">
        <text>O-phospho-L-threonyl-[protein] + H2O = L-threonyl-[protein] + phosphate</text>
        <dbReference type="Rhea" id="RHEA:47004"/>
        <dbReference type="Rhea" id="RHEA-COMP:11060"/>
        <dbReference type="Rhea" id="RHEA-COMP:11605"/>
        <dbReference type="ChEBI" id="CHEBI:15377"/>
        <dbReference type="ChEBI" id="CHEBI:30013"/>
        <dbReference type="ChEBI" id="CHEBI:43474"/>
        <dbReference type="ChEBI" id="CHEBI:61977"/>
        <dbReference type="EC" id="3.1.3.16"/>
    </reaction>
</comment>
<dbReference type="GO" id="GO:0097723">
    <property type="term" value="P:amoeboid sperm motility"/>
    <property type="evidence" value="ECO:0007669"/>
    <property type="project" value="UniProtKB-ARBA"/>
</dbReference>
<evidence type="ECO:0000259" key="11">
    <source>
        <dbReference type="PROSITE" id="PS00125"/>
    </source>
</evidence>
<comment type="similarity">
    <text evidence="1 10">Belongs to the PPP phosphatase family.</text>
</comment>
<dbReference type="InterPro" id="IPR050341">
    <property type="entry name" value="PP1_catalytic_subunit"/>
</dbReference>
<dbReference type="EC" id="3.1.3.16" evidence="10"/>
<dbReference type="InterPro" id="IPR004843">
    <property type="entry name" value="Calcineurin-like_PHP"/>
</dbReference>
<evidence type="ECO:0000256" key="9">
    <source>
        <dbReference type="ARBA" id="ARBA00054219"/>
    </source>
</evidence>
<evidence type="ECO:0000256" key="2">
    <source>
        <dbReference type="ARBA" id="ARBA00022723"/>
    </source>
</evidence>
<dbReference type="AlphaFoldDB" id="A0AAV5UZ87"/>
<dbReference type="Proteomes" id="UP001432322">
    <property type="component" value="Unassembled WGS sequence"/>
</dbReference>
<evidence type="ECO:0000256" key="4">
    <source>
        <dbReference type="ARBA" id="ARBA00022912"/>
    </source>
</evidence>
<feature type="domain" description="Serine/threonine specific protein phosphatases" evidence="11">
    <location>
        <begin position="146"/>
        <end position="151"/>
    </location>
</feature>
<evidence type="ECO:0000256" key="7">
    <source>
        <dbReference type="ARBA" id="ARBA00047761"/>
    </source>
</evidence>
<dbReference type="GO" id="GO:0018991">
    <property type="term" value="P:egg-laying behavior"/>
    <property type="evidence" value="ECO:0007669"/>
    <property type="project" value="UniProtKB-ARBA"/>
</dbReference>
<keyword evidence="2" id="KW-0479">Metal-binding</keyword>
<dbReference type="GO" id="GO:0005737">
    <property type="term" value="C:cytoplasm"/>
    <property type="evidence" value="ECO:0007669"/>
    <property type="project" value="TreeGrafter"/>
</dbReference>